<sequence length="275" mass="30615">MQQHKNGSMLTPPKIAANIKRILTLFEPDPARQVSALAAMLGVDRTVAYRHLTRGPAKIEMLGRIAGALGVSVAALWDEETEATTVVVAKIAVSGVSIDCIAWLDPTLHTPLNAHELLAWEHDGVWQVDRFRNRREPGFPLRRVEMQCRQISRDSCRVTIYSDCDPVFARNLAAGLASHGYDTKRPLELTDLLAASQKQAPDILILLSRHAEQFARQIDEYLGQVVQTVIICDDNPPPHDPVNGRFFSSKDVVRILILLRQMASGPPLKQTSQEY</sequence>
<accession>A0A516SID5</accession>
<reference evidence="3" key="1">
    <citation type="submission" date="2019-07" db="EMBL/GenBank/DDBJ databases">
        <title>Chitinimonas sp. nov., isolated from Ny-Alesund, arctica soil.</title>
        <authorList>
            <person name="Xu Q."/>
            <person name="Peng F."/>
        </authorList>
    </citation>
    <scope>NUCLEOTIDE SEQUENCE [LARGE SCALE GENOMIC DNA]</scope>
    <source>
        <strain evidence="3">R3-44</strain>
    </source>
</reference>
<feature type="domain" description="HTH cro/C1-type" evidence="1">
    <location>
        <begin position="35"/>
        <end position="76"/>
    </location>
</feature>
<evidence type="ECO:0000313" key="2">
    <source>
        <dbReference type="EMBL" id="QDQ27915.1"/>
    </source>
</evidence>
<dbReference type="RefSeq" id="WP_144279302.1">
    <property type="nucleotide sequence ID" value="NZ_CP041730.1"/>
</dbReference>
<dbReference type="InterPro" id="IPR013975">
    <property type="entry name" value="Tscrpt_reg_BetR_N"/>
</dbReference>
<name>A0A516SID5_9NEIS</name>
<dbReference type="PROSITE" id="PS50943">
    <property type="entry name" value="HTH_CROC1"/>
    <property type="match status" value="1"/>
</dbReference>
<keyword evidence="3" id="KW-1185">Reference proteome</keyword>
<dbReference type="AlphaFoldDB" id="A0A516SID5"/>
<evidence type="ECO:0000313" key="3">
    <source>
        <dbReference type="Proteomes" id="UP000317550"/>
    </source>
</evidence>
<evidence type="ECO:0000259" key="1">
    <source>
        <dbReference type="PROSITE" id="PS50943"/>
    </source>
</evidence>
<gene>
    <name evidence="2" type="ORF">FNU76_17065</name>
</gene>
<proteinExistence type="predicted"/>
<dbReference type="OrthoDB" id="9808881at2"/>
<dbReference type="KEGG" id="cari:FNU76_17065"/>
<dbReference type="Pfam" id="PF08667">
    <property type="entry name" value="BetR"/>
    <property type="match status" value="1"/>
</dbReference>
<protein>
    <recommendedName>
        <fullName evidence="1">HTH cro/C1-type domain-containing protein</fullName>
    </recommendedName>
</protein>
<organism evidence="2 3">
    <name type="scientific">Chitinimonas arctica</name>
    <dbReference type="NCBI Taxonomy" id="2594795"/>
    <lineage>
        <taxon>Bacteria</taxon>
        <taxon>Pseudomonadati</taxon>
        <taxon>Pseudomonadota</taxon>
        <taxon>Betaproteobacteria</taxon>
        <taxon>Neisseriales</taxon>
        <taxon>Chitinibacteraceae</taxon>
        <taxon>Chitinimonas</taxon>
    </lineage>
</organism>
<dbReference type="Proteomes" id="UP000317550">
    <property type="component" value="Chromosome"/>
</dbReference>
<dbReference type="EMBL" id="CP041730">
    <property type="protein sequence ID" value="QDQ27915.1"/>
    <property type="molecule type" value="Genomic_DNA"/>
</dbReference>
<dbReference type="InterPro" id="IPR001387">
    <property type="entry name" value="Cro/C1-type_HTH"/>
</dbReference>